<reference evidence="2" key="1">
    <citation type="submission" date="2009-10" db="EMBL/GenBank/DDBJ databases">
        <title>Diversity of trophic interactions inside an arsenic-rich microbial ecosystem.</title>
        <authorList>
            <person name="Bertin P.N."/>
            <person name="Heinrich-Salmeron A."/>
            <person name="Pelletier E."/>
            <person name="Goulhen-Chollet F."/>
            <person name="Arsene-Ploetze F."/>
            <person name="Gallien S."/>
            <person name="Calteau A."/>
            <person name="Vallenet D."/>
            <person name="Casiot C."/>
            <person name="Chane-Woon-Ming B."/>
            <person name="Giloteaux L."/>
            <person name="Barakat M."/>
            <person name="Bonnefoy V."/>
            <person name="Bruneel O."/>
            <person name="Chandler M."/>
            <person name="Cleiss J."/>
            <person name="Duran R."/>
            <person name="Elbaz-Poulichet F."/>
            <person name="Fonknechten N."/>
            <person name="Lauga B."/>
            <person name="Mornico D."/>
            <person name="Ortet P."/>
            <person name="Schaeffer C."/>
            <person name="Siguier P."/>
            <person name="Alexander Thil Smith A."/>
            <person name="Van Dorsselaer A."/>
            <person name="Weissenbach J."/>
            <person name="Medigue C."/>
            <person name="Le Paslier D."/>
        </authorList>
    </citation>
    <scope>NUCLEOTIDE SEQUENCE</scope>
</reference>
<organism evidence="2">
    <name type="scientific">mine drainage metagenome</name>
    <dbReference type="NCBI Taxonomy" id="410659"/>
    <lineage>
        <taxon>unclassified sequences</taxon>
        <taxon>metagenomes</taxon>
        <taxon>ecological metagenomes</taxon>
    </lineage>
</organism>
<dbReference type="InterPro" id="IPR029063">
    <property type="entry name" value="SAM-dependent_MTases_sf"/>
</dbReference>
<dbReference type="AlphaFoldDB" id="E6PQZ0"/>
<dbReference type="CDD" id="cd02440">
    <property type="entry name" value="AdoMet_MTases"/>
    <property type="match status" value="1"/>
</dbReference>
<protein>
    <submittedName>
        <fullName evidence="2">Putative Spermidine synthase</fullName>
        <ecNumber evidence="2">2.5.1.16</ecNumber>
    </submittedName>
</protein>
<dbReference type="Gene3D" id="3.40.50.150">
    <property type="entry name" value="Vaccinia Virus protein VP39"/>
    <property type="match status" value="1"/>
</dbReference>
<dbReference type="Pfam" id="PF01564">
    <property type="entry name" value="Spermine_synth"/>
    <property type="match status" value="1"/>
</dbReference>
<keyword evidence="2" id="KW-0808">Transferase</keyword>
<dbReference type="PANTHER" id="PTHR43317">
    <property type="entry name" value="THERMOSPERMINE SYNTHASE ACAULIS5"/>
    <property type="match status" value="1"/>
</dbReference>
<dbReference type="GO" id="GO:0004766">
    <property type="term" value="F:spermidine synthase activity"/>
    <property type="evidence" value="ECO:0007669"/>
    <property type="project" value="UniProtKB-EC"/>
</dbReference>
<comment type="caution">
    <text evidence="2">The sequence shown here is derived from an EMBL/GenBank/DDBJ whole genome shotgun (WGS) entry which is preliminary data.</text>
</comment>
<accession>E6PQZ0</accession>
<name>E6PQZ0_9ZZZZ</name>
<gene>
    <name evidence="2" type="ORF">CARN2_2817</name>
</gene>
<dbReference type="EC" id="2.5.1.16" evidence="2"/>
<evidence type="ECO:0000313" key="2">
    <source>
        <dbReference type="EMBL" id="CBH97345.1"/>
    </source>
</evidence>
<dbReference type="GO" id="GO:0006596">
    <property type="term" value="P:polyamine biosynthetic process"/>
    <property type="evidence" value="ECO:0007669"/>
    <property type="project" value="UniProtKB-KW"/>
</dbReference>
<evidence type="ECO:0000256" key="1">
    <source>
        <dbReference type="ARBA" id="ARBA00023115"/>
    </source>
</evidence>
<dbReference type="PANTHER" id="PTHR43317:SF11">
    <property type="entry name" value="POLYAMINE AMINOPROPYLTRANSFERASE 2"/>
    <property type="match status" value="1"/>
</dbReference>
<dbReference type="SUPFAM" id="SSF53335">
    <property type="entry name" value="S-adenosyl-L-methionine-dependent methyltransferases"/>
    <property type="match status" value="1"/>
</dbReference>
<dbReference type="EMBL" id="CABM01000042">
    <property type="protein sequence ID" value="CBH97345.1"/>
    <property type="molecule type" value="Genomic_DNA"/>
</dbReference>
<keyword evidence="1" id="KW-0620">Polyamine biosynthesis</keyword>
<sequence>MKRLRQRPAGQPFICQERGEVSLHFGMATVQSRMRVATPDKLVLDYTRGMMAFLLLAPEPRHIVMLGLGGGSLAKYCHAHLRHTRFTALEISPEVIAMRDLFAIPPDDDRLQVLCIDGAAWLHDNPACCDVLMLDGFDADGLPPALCSQAFFDDCAAALQPGGVLVSNIWAKDSLRAVLVERLRQSFGDHVATILAEDGENTIALASKQAAMPCAAELHERARQLSAKHAVDLSSSAAKLAQALATTPKASALREPATL</sequence>
<proteinExistence type="predicted"/>